<name>A0A6J5N218_9CAUD</name>
<sequence>MMPMDPAPIQNEIVVNEKSLINWQRWFRQVADWIIGANKVRTWAAVVTGATGTAALQTTYAQVGSIVYFQVSATPSGTFSATSGSTTVSLPIQGQTSTSGVATVVTSISNLTAIQTGQNLSLPTFSTTAGFKISGAYLAG</sequence>
<accession>A0A6J5N218</accession>
<organism evidence="1">
    <name type="scientific">uncultured Caudovirales phage</name>
    <dbReference type="NCBI Taxonomy" id="2100421"/>
    <lineage>
        <taxon>Viruses</taxon>
        <taxon>Duplodnaviria</taxon>
        <taxon>Heunggongvirae</taxon>
        <taxon>Uroviricota</taxon>
        <taxon>Caudoviricetes</taxon>
        <taxon>Peduoviridae</taxon>
        <taxon>Maltschvirus</taxon>
        <taxon>Maltschvirus maltsch</taxon>
    </lineage>
</organism>
<dbReference type="EMBL" id="LR796591">
    <property type="protein sequence ID" value="CAB4153134.1"/>
    <property type="molecule type" value="Genomic_DNA"/>
</dbReference>
<evidence type="ECO:0000313" key="1">
    <source>
        <dbReference type="EMBL" id="CAB4153134.1"/>
    </source>
</evidence>
<proteinExistence type="predicted"/>
<gene>
    <name evidence="1" type="ORF">UFOVP602_41</name>
</gene>
<reference evidence="1" key="1">
    <citation type="submission" date="2020-04" db="EMBL/GenBank/DDBJ databases">
        <authorList>
            <person name="Chiriac C."/>
            <person name="Salcher M."/>
            <person name="Ghai R."/>
            <person name="Kavagutti S V."/>
        </authorList>
    </citation>
    <scope>NUCLEOTIDE SEQUENCE</scope>
</reference>
<protein>
    <submittedName>
        <fullName evidence="1">Uncharacterized protein</fullName>
    </submittedName>
</protein>